<evidence type="ECO:0000313" key="1">
    <source>
        <dbReference type="EMBL" id="QNN69418.1"/>
    </source>
</evidence>
<keyword evidence="2" id="KW-1185">Reference proteome</keyword>
<dbReference type="Proteomes" id="UP000515804">
    <property type="component" value="Chromosome"/>
</dbReference>
<evidence type="ECO:0008006" key="3">
    <source>
        <dbReference type="Google" id="ProtNLM"/>
    </source>
</evidence>
<sequence length="226" mass="25734">MDFSNFKNANGFELHDHFMSKNLDDLTIEELAYIHLTRMHRRTLIKNANVSSSLYDLIETAQASAINARTRIYTPMLASFAVLDQIGGAYRNKSKATNYKNGIKAALHSFSAYTKDEIEYLTTLRNGLYHDGSLLSKNDNGKTNVVFRLDPNAPKTITMPRKPWDGIYHDSLDDYISKINVLSLKNDVEKIALECLDLLQNGALSFEISDCREFFYKFLFVSPRAT</sequence>
<evidence type="ECO:0000313" key="2">
    <source>
        <dbReference type="Proteomes" id="UP000515804"/>
    </source>
</evidence>
<dbReference type="KEGG" id="tcn:H9L16_12135"/>
<accession>A0A7G9SNJ3</accession>
<name>A0A7G9SNJ3_9GAMM</name>
<protein>
    <recommendedName>
        <fullName evidence="3">Abi family protein</fullName>
    </recommendedName>
</protein>
<reference evidence="1 2" key="1">
    <citation type="submission" date="2020-08" db="EMBL/GenBank/DDBJ databases">
        <title>Genome sequence of Thermomonas carbonis KCTC 42013T.</title>
        <authorList>
            <person name="Hyun D.-W."/>
            <person name="Bae J.-W."/>
        </authorList>
    </citation>
    <scope>NUCLEOTIDE SEQUENCE [LARGE SCALE GENOMIC DNA]</scope>
    <source>
        <strain evidence="1 2">KCTC 42013</strain>
    </source>
</reference>
<proteinExistence type="predicted"/>
<dbReference type="EMBL" id="CP060719">
    <property type="protein sequence ID" value="QNN69418.1"/>
    <property type="molecule type" value="Genomic_DNA"/>
</dbReference>
<gene>
    <name evidence="1" type="ORF">H9L16_12135</name>
</gene>
<dbReference type="AlphaFoldDB" id="A0A7G9SNJ3"/>
<dbReference type="RefSeq" id="WP_187551938.1">
    <property type="nucleotide sequence ID" value="NZ_CP060719.1"/>
</dbReference>
<organism evidence="1 2">
    <name type="scientific">Thermomonas carbonis</name>
    <dbReference type="NCBI Taxonomy" id="1463158"/>
    <lineage>
        <taxon>Bacteria</taxon>
        <taxon>Pseudomonadati</taxon>
        <taxon>Pseudomonadota</taxon>
        <taxon>Gammaproteobacteria</taxon>
        <taxon>Lysobacterales</taxon>
        <taxon>Lysobacteraceae</taxon>
        <taxon>Thermomonas</taxon>
    </lineage>
</organism>